<evidence type="ECO:0000256" key="1">
    <source>
        <dbReference type="SAM" id="SignalP"/>
    </source>
</evidence>
<keyword evidence="1" id="KW-0732">Signal</keyword>
<proteinExistence type="predicted"/>
<feature type="signal peptide" evidence="1">
    <location>
        <begin position="1"/>
        <end position="16"/>
    </location>
</feature>
<sequence>MIYRLLIALPFIAAQGGVAPPNDRCVNAEPLVANEPTDGDTSFGNFDFNAQGVCGARSDRASLWYRITGTGREVTVQVCTNNGKITDYGVLTLCNSQNCQGFPAVNTGLIYDCAQNNTLDYRFIAEDQEWYYVHVRSDIGDINARNGSKFTVQYLEDEDDEPVATQGDSAMGLSAMFALGVSSVLALV</sequence>
<gene>
    <name evidence="2" type="ORF">CYCCA115_LOCUS18947</name>
</gene>
<feature type="chain" id="PRO_5042030204" evidence="1">
    <location>
        <begin position="17"/>
        <end position="188"/>
    </location>
</feature>
<organism evidence="2 3">
    <name type="scientific">Cylindrotheca closterium</name>
    <dbReference type="NCBI Taxonomy" id="2856"/>
    <lineage>
        <taxon>Eukaryota</taxon>
        <taxon>Sar</taxon>
        <taxon>Stramenopiles</taxon>
        <taxon>Ochrophyta</taxon>
        <taxon>Bacillariophyta</taxon>
        <taxon>Bacillariophyceae</taxon>
        <taxon>Bacillariophycidae</taxon>
        <taxon>Bacillariales</taxon>
        <taxon>Bacillariaceae</taxon>
        <taxon>Cylindrotheca</taxon>
    </lineage>
</organism>
<evidence type="ECO:0000313" key="2">
    <source>
        <dbReference type="EMBL" id="CAJ1960915.1"/>
    </source>
</evidence>
<reference evidence="2" key="1">
    <citation type="submission" date="2023-08" db="EMBL/GenBank/DDBJ databases">
        <authorList>
            <person name="Audoor S."/>
            <person name="Bilcke G."/>
        </authorList>
    </citation>
    <scope>NUCLEOTIDE SEQUENCE</scope>
</reference>
<dbReference type="Proteomes" id="UP001295423">
    <property type="component" value="Unassembled WGS sequence"/>
</dbReference>
<dbReference type="EMBL" id="CAKOGP040002080">
    <property type="protein sequence ID" value="CAJ1960915.1"/>
    <property type="molecule type" value="Genomic_DNA"/>
</dbReference>
<accession>A0AAD2G4E0</accession>
<keyword evidence="3" id="KW-1185">Reference proteome</keyword>
<protein>
    <submittedName>
        <fullName evidence="2">Uncharacterized protein</fullName>
    </submittedName>
</protein>
<name>A0AAD2G4E0_9STRA</name>
<comment type="caution">
    <text evidence="2">The sequence shown here is derived from an EMBL/GenBank/DDBJ whole genome shotgun (WGS) entry which is preliminary data.</text>
</comment>
<dbReference type="AlphaFoldDB" id="A0AAD2G4E0"/>
<evidence type="ECO:0000313" key="3">
    <source>
        <dbReference type="Proteomes" id="UP001295423"/>
    </source>
</evidence>